<protein>
    <recommendedName>
        <fullName evidence="1">DUF1659 domain-containing protein</fullName>
    </recommendedName>
</protein>
<proteinExistence type="predicted"/>
<accession>A0ABT1SUJ9</accession>
<dbReference type="InterPro" id="IPR012454">
    <property type="entry name" value="DUF1659"/>
</dbReference>
<comment type="caution">
    <text evidence="3">The sequence shown here is derived from an EMBL/GenBank/DDBJ whole genome shotgun (WGS) entry which is preliminary data.</text>
</comment>
<dbReference type="Pfam" id="PF07872">
    <property type="entry name" value="DUF1659"/>
    <property type="match status" value="1"/>
</dbReference>
<keyword evidence="4" id="KW-1185">Reference proteome</keyword>
<organism evidence="3 4">
    <name type="scientific">Megasphaera massiliensis</name>
    <dbReference type="NCBI Taxonomy" id="1232428"/>
    <lineage>
        <taxon>Bacteria</taxon>
        <taxon>Bacillati</taxon>
        <taxon>Bacillota</taxon>
        <taxon>Negativicutes</taxon>
        <taxon>Veillonellales</taxon>
        <taxon>Veillonellaceae</taxon>
        <taxon>Megasphaera</taxon>
    </lineage>
</organism>
<feature type="domain" description="DUF1659" evidence="1">
    <location>
        <begin position="4"/>
        <end position="70"/>
    </location>
</feature>
<reference evidence="3 4" key="1">
    <citation type="submission" date="2022-06" db="EMBL/GenBank/DDBJ databases">
        <title>Isolation of gut microbiota from human fecal samples.</title>
        <authorList>
            <person name="Pamer E.G."/>
            <person name="Barat B."/>
            <person name="Waligurski E."/>
            <person name="Medina S."/>
            <person name="Paddock L."/>
            <person name="Mostad J."/>
        </authorList>
    </citation>
    <scope>NUCLEOTIDE SEQUENCE [LARGE SCALE GENOMIC DNA]</scope>
    <source>
        <strain evidence="3 4">DFI.1.1</strain>
    </source>
</reference>
<evidence type="ECO:0000259" key="1">
    <source>
        <dbReference type="Pfam" id="PF07872"/>
    </source>
</evidence>
<dbReference type="EMBL" id="JANGEW010000013">
    <property type="protein sequence ID" value="MCQ5342879.1"/>
    <property type="molecule type" value="Genomic_DNA"/>
</dbReference>
<evidence type="ECO:0000313" key="2">
    <source>
        <dbReference type="EMBL" id="MCQ5342879.1"/>
    </source>
</evidence>
<gene>
    <name evidence="2" type="ORF">NE675_07570</name>
    <name evidence="3" type="ORF">NE675_11055</name>
</gene>
<sequence length="71" mass="7622">MAERSAVSSKLKLVLSYLDESGEARSKSVQMRNLVINADAENVIAAVGALGTLYDDPIVTVREVVENEITA</sequence>
<dbReference type="RefSeq" id="WP_154254736.1">
    <property type="nucleotide sequence ID" value="NZ_JAJCIO010000056.1"/>
</dbReference>
<name>A0ABT1SUJ9_9FIRM</name>
<dbReference type="Proteomes" id="UP001206692">
    <property type="component" value="Unassembled WGS sequence"/>
</dbReference>
<dbReference type="EMBL" id="JANGEW010000029">
    <property type="protein sequence ID" value="MCQ5343556.1"/>
    <property type="molecule type" value="Genomic_DNA"/>
</dbReference>
<evidence type="ECO:0000313" key="3">
    <source>
        <dbReference type="EMBL" id="MCQ5343556.1"/>
    </source>
</evidence>
<evidence type="ECO:0000313" key="4">
    <source>
        <dbReference type="Proteomes" id="UP001206692"/>
    </source>
</evidence>